<evidence type="ECO:0000256" key="7">
    <source>
        <dbReference type="HAMAP-Rule" id="MF_00083"/>
    </source>
</evidence>
<comment type="catalytic activity">
    <reaction evidence="7 8">
        <text>an N-acyl-L-alpha-aminoacyl-tRNA + H2O = an N-acyl-L-amino acid + a tRNA + H(+)</text>
        <dbReference type="Rhea" id="RHEA:54448"/>
        <dbReference type="Rhea" id="RHEA-COMP:10123"/>
        <dbReference type="Rhea" id="RHEA-COMP:13883"/>
        <dbReference type="ChEBI" id="CHEBI:15377"/>
        <dbReference type="ChEBI" id="CHEBI:15378"/>
        <dbReference type="ChEBI" id="CHEBI:59874"/>
        <dbReference type="ChEBI" id="CHEBI:78442"/>
        <dbReference type="ChEBI" id="CHEBI:138191"/>
        <dbReference type="EC" id="3.1.1.29"/>
    </reaction>
</comment>
<comment type="subcellular location">
    <subcellularLocation>
        <location evidence="7">Cytoplasm</location>
    </subcellularLocation>
</comment>
<dbReference type="InterPro" id="IPR036416">
    <property type="entry name" value="Pept_tRNA_hydro_sf"/>
</dbReference>
<evidence type="ECO:0000256" key="5">
    <source>
        <dbReference type="ARBA" id="ARBA00038063"/>
    </source>
</evidence>
<reference evidence="10" key="1">
    <citation type="submission" date="2016-08" db="EMBL/GenBank/DDBJ databases">
        <title>Complete genome of Cloacibacillus porcorum.</title>
        <authorList>
            <person name="Looft T."/>
            <person name="Bayles D.O."/>
            <person name="Alt D.P."/>
        </authorList>
    </citation>
    <scope>NUCLEOTIDE SEQUENCE [LARGE SCALE GENOMIC DNA]</scope>
    <source>
        <strain evidence="10">CL-84</strain>
    </source>
</reference>
<evidence type="ECO:0000256" key="1">
    <source>
        <dbReference type="ARBA" id="ARBA00013260"/>
    </source>
</evidence>
<dbReference type="InterPro" id="IPR018171">
    <property type="entry name" value="Pept_tRNA_hydro_CS"/>
</dbReference>
<feature type="active site" description="Proton acceptor" evidence="7">
    <location>
        <position position="19"/>
    </location>
</feature>
<keyword evidence="3 7" id="KW-0378">Hydrolase</keyword>
<evidence type="ECO:0000313" key="10">
    <source>
        <dbReference type="EMBL" id="ANZ44805.1"/>
    </source>
</evidence>
<keyword evidence="2 7" id="KW-0820">tRNA-binding</keyword>
<dbReference type="PROSITE" id="PS01195">
    <property type="entry name" value="PEPT_TRNA_HYDROL_1"/>
    <property type="match status" value="1"/>
</dbReference>
<dbReference type="STRING" id="1197717.BED41_06705"/>
<dbReference type="EC" id="3.1.1.29" evidence="1 7"/>
<organism evidence="10 11">
    <name type="scientific">Cloacibacillus porcorum</name>
    <dbReference type="NCBI Taxonomy" id="1197717"/>
    <lineage>
        <taxon>Bacteria</taxon>
        <taxon>Thermotogati</taxon>
        <taxon>Synergistota</taxon>
        <taxon>Synergistia</taxon>
        <taxon>Synergistales</taxon>
        <taxon>Synergistaceae</taxon>
        <taxon>Cloacibacillus</taxon>
    </lineage>
</organism>
<keyword evidence="7" id="KW-0963">Cytoplasm</keyword>
<evidence type="ECO:0000256" key="8">
    <source>
        <dbReference type="RuleBase" id="RU000673"/>
    </source>
</evidence>
<proteinExistence type="inferred from homology"/>
<dbReference type="RefSeq" id="WP_066744283.1">
    <property type="nucleotide sequence ID" value="NZ_CALCLR010000095.1"/>
</dbReference>
<dbReference type="GO" id="GO:0004045">
    <property type="term" value="F:peptidyl-tRNA hydrolase activity"/>
    <property type="evidence" value="ECO:0007669"/>
    <property type="project" value="UniProtKB-UniRule"/>
</dbReference>
<evidence type="ECO:0000256" key="4">
    <source>
        <dbReference type="ARBA" id="ARBA00022884"/>
    </source>
</evidence>
<feature type="site" description="Stabilizes the basic form of H active site to accept a proton" evidence="7">
    <location>
        <position position="92"/>
    </location>
</feature>
<dbReference type="GO" id="GO:0005737">
    <property type="term" value="C:cytoplasm"/>
    <property type="evidence" value="ECO:0007669"/>
    <property type="project" value="UniProtKB-SubCell"/>
</dbReference>
<dbReference type="Pfam" id="PF01195">
    <property type="entry name" value="Pept_tRNA_hydro"/>
    <property type="match status" value="1"/>
</dbReference>
<dbReference type="GeneID" id="83057538"/>
<dbReference type="EMBL" id="CP016757">
    <property type="protein sequence ID" value="ANZ44805.1"/>
    <property type="molecule type" value="Genomic_DNA"/>
</dbReference>
<dbReference type="PANTHER" id="PTHR17224">
    <property type="entry name" value="PEPTIDYL-TRNA HYDROLASE"/>
    <property type="match status" value="1"/>
</dbReference>
<evidence type="ECO:0000256" key="3">
    <source>
        <dbReference type="ARBA" id="ARBA00022801"/>
    </source>
</evidence>
<keyword evidence="4 7" id="KW-0694">RNA-binding</keyword>
<dbReference type="FunFam" id="3.40.50.1470:FF:000001">
    <property type="entry name" value="Peptidyl-tRNA hydrolase"/>
    <property type="match status" value="1"/>
</dbReference>
<feature type="binding site" evidence="7">
    <location>
        <position position="14"/>
    </location>
    <ligand>
        <name>tRNA</name>
        <dbReference type="ChEBI" id="CHEBI:17843"/>
    </ligand>
</feature>
<evidence type="ECO:0000256" key="6">
    <source>
        <dbReference type="ARBA" id="ARBA00050038"/>
    </source>
</evidence>
<name>A0A1B2I4A7_9BACT</name>
<evidence type="ECO:0000256" key="2">
    <source>
        <dbReference type="ARBA" id="ARBA00022555"/>
    </source>
</evidence>
<feature type="binding site" evidence="7">
    <location>
        <position position="65"/>
    </location>
    <ligand>
        <name>tRNA</name>
        <dbReference type="ChEBI" id="CHEBI:17843"/>
    </ligand>
</feature>
<comment type="similarity">
    <text evidence="5 7 9">Belongs to the PTH family.</text>
</comment>
<comment type="function">
    <text evidence="7">Catalyzes the release of premature peptidyl moieties from peptidyl-tRNA molecules trapped in stalled 50S ribosomal subunits, and thus maintains levels of free tRNAs and 50S ribosomes.</text>
</comment>
<gene>
    <name evidence="7" type="primary">pth</name>
    <name evidence="10" type="ORF">BED41_06705</name>
</gene>
<dbReference type="Proteomes" id="UP000093044">
    <property type="component" value="Chromosome"/>
</dbReference>
<dbReference type="GO" id="GO:0000049">
    <property type="term" value="F:tRNA binding"/>
    <property type="evidence" value="ECO:0007669"/>
    <property type="project" value="UniProtKB-UniRule"/>
</dbReference>
<feature type="binding site" evidence="7">
    <location>
        <position position="113"/>
    </location>
    <ligand>
        <name>tRNA</name>
        <dbReference type="ChEBI" id="CHEBI:17843"/>
    </ligand>
</feature>
<comment type="subunit">
    <text evidence="7">Monomer.</text>
</comment>
<dbReference type="SUPFAM" id="SSF53178">
    <property type="entry name" value="Peptidyl-tRNA hydrolase-like"/>
    <property type="match status" value="1"/>
</dbReference>
<feature type="site" description="Discriminates between blocked and unblocked aminoacyl-tRNA" evidence="7">
    <location>
        <position position="9"/>
    </location>
</feature>
<evidence type="ECO:0000313" key="11">
    <source>
        <dbReference type="Proteomes" id="UP000093044"/>
    </source>
</evidence>
<dbReference type="KEGG" id="cpor:BED41_06705"/>
<dbReference type="Gene3D" id="3.40.50.1470">
    <property type="entry name" value="Peptidyl-tRNA hydrolase"/>
    <property type="match status" value="1"/>
</dbReference>
<dbReference type="GO" id="GO:0006515">
    <property type="term" value="P:protein quality control for misfolded or incompletely synthesized proteins"/>
    <property type="evidence" value="ECO:0007669"/>
    <property type="project" value="UniProtKB-UniRule"/>
</dbReference>
<dbReference type="PANTHER" id="PTHR17224:SF1">
    <property type="entry name" value="PEPTIDYL-TRNA HYDROLASE"/>
    <property type="match status" value="1"/>
</dbReference>
<dbReference type="CDD" id="cd00462">
    <property type="entry name" value="PTH"/>
    <property type="match status" value="1"/>
</dbReference>
<keyword evidence="11" id="KW-1185">Reference proteome</keyword>
<protein>
    <recommendedName>
        <fullName evidence="6 7">Peptidyl-tRNA hydrolase</fullName>
        <shortName evidence="7">Pth</shortName>
        <ecNumber evidence="1 7">3.1.1.29</ecNumber>
    </recommendedName>
</protein>
<evidence type="ECO:0000256" key="9">
    <source>
        <dbReference type="RuleBase" id="RU004320"/>
    </source>
</evidence>
<sequence>MKLIVGLGNPGYEYVWTRHNAGWTIVDSFVARLGLREPQIKFRGAYWGPVLCCGERVSFLEPHTYMNLSGLSVGEAARYQNLEPEDILVISDDAALPFGRIRMRKSGSAGGQNGLKSIIGALGTLDVPRLRVGIGSPEGRMDLKDWVLGKIPQEQRREWHKIEDAAWEALVLWLSGDADRAMSKANGFRLNDGE</sequence>
<dbReference type="AlphaFoldDB" id="A0A1B2I4A7"/>
<dbReference type="OrthoDB" id="9800507at2"/>
<dbReference type="HAMAP" id="MF_00083">
    <property type="entry name" value="Pept_tRNA_hydro_bact"/>
    <property type="match status" value="1"/>
</dbReference>
<dbReference type="GO" id="GO:0072344">
    <property type="term" value="P:rescue of stalled ribosome"/>
    <property type="evidence" value="ECO:0007669"/>
    <property type="project" value="UniProtKB-UniRule"/>
</dbReference>
<dbReference type="InterPro" id="IPR001328">
    <property type="entry name" value="Pept_tRNA_hydro"/>
</dbReference>
<dbReference type="NCBIfam" id="TIGR00447">
    <property type="entry name" value="pth"/>
    <property type="match status" value="1"/>
</dbReference>
<accession>A0A1B2I4A7</accession>
<comment type="function">
    <text evidence="7">Hydrolyzes ribosome-free peptidyl-tRNAs (with 1 or more amino acids incorporated), which drop off the ribosome during protein synthesis, or as a result of ribosome stalling.</text>
</comment>
<feature type="binding site" evidence="7">
    <location>
        <position position="67"/>
    </location>
    <ligand>
        <name>tRNA</name>
        <dbReference type="ChEBI" id="CHEBI:17843"/>
    </ligand>
</feature>